<organism evidence="2">
    <name type="scientific">viral metagenome</name>
    <dbReference type="NCBI Taxonomy" id="1070528"/>
    <lineage>
        <taxon>unclassified sequences</taxon>
        <taxon>metagenomes</taxon>
        <taxon>organismal metagenomes</taxon>
    </lineage>
</organism>
<evidence type="ECO:0000313" key="2">
    <source>
        <dbReference type="EMBL" id="QJA90002.1"/>
    </source>
</evidence>
<reference evidence="2" key="1">
    <citation type="submission" date="2020-03" db="EMBL/GenBank/DDBJ databases">
        <title>The deep terrestrial virosphere.</title>
        <authorList>
            <person name="Holmfeldt K."/>
            <person name="Nilsson E."/>
            <person name="Simone D."/>
            <person name="Lopez-Fernandez M."/>
            <person name="Wu X."/>
            <person name="de Brujin I."/>
            <person name="Lundin D."/>
            <person name="Andersson A."/>
            <person name="Bertilsson S."/>
            <person name="Dopson M."/>
        </authorList>
    </citation>
    <scope>NUCLEOTIDE SEQUENCE</scope>
    <source>
        <strain evidence="2">MM415B02461</strain>
    </source>
</reference>
<protein>
    <submittedName>
        <fullName evidence="2">Uncharacterized protein</fullName>
    </submittedName>
</protein>
<dbReference type="EMBL" id="MT142884">
    <property type="protein sequence ID" value="QJA90002.1"/>
    <property type="molecule type" value="Genomic_DNA"/>
</dbReference>
<sequence>MLYGKKEITISLHVRFEKWDKEKGETHEEAARKRKYVNFVQDVSEKVLLESGGWVVPEEENNPADPGESGTQGVGGAVQERD</sequence>
<name>A0A6M3L879_9ZZZZ</name>
<evidence type="ECO:0000256" key="1">
    <source>
        <dbReference type="SAM" id="MobiDB-lite"/>
    </source>
</evidence>
<feature type="region of interest" description="Disordered" evidence="1">
    <location>
        <begin position="51"/>
        <end position="82"/>
    </location>
</feature>
<gene>
    <name evidence="2" type="ORF">MM415B02461_0004</name>
</gene>
<accession>A0A6M3L879</accession>
<dbReference type="AlphaFoldDB" id="A0A6M3L879"/>
<proteinExistence type="predicted"/>